<name>A0A501PBX7_9PROT</name>
<dbReference type="InterPro" id="IPR052922">
    <property type="entry name" value="Cytidylate_Kinase-2"/>
</dbReference>
<evidence type="ECO:0000313" key="1">
    <source>
        <dbReference type="EMBL" id="TPD57557.1"/>
    </source>
</evidence>
<protein>
    <submittedName>
        <fullName evidence="1">Adenylate kinase</fullName>
    </submittedName>
</protein>
<proteinExistence type="predicted"/>
<dbReference type="EMBL" id="VFIY01000018">
    <property type="protein sequence ID" value="TPD57557.1"/>
    <property type="molecule type" value="Genomic_DNA"/>
</dbReference>
<dbReference type="GO" id="GO:0016301">
    <property type="term" value="F:kinase activity"/>
    <property type="evidence" value="ECO:0007669"/>
    <property type="project" value="UniProtKB-KW"/>
</dbReference>
<dbReference type="RefSeq" id="WP_139941872.1">
    <property type="nucleotide sequence ID" value="NZ_JBHSYP010000005.1"/>
</dbReference>
<organism evidence="1 2">
    <name type="scientific">Emcibacter nanhaiensis</name>
    <dbReference type="NCBI Taxonomy" id="1505037"/>
    <lineage>
        <taxon>Bacteria</taxon>
        <taxon>Pseudomonadati</taxon>
        <taxon>Pseudomonadota</taxon>
        <taxon>Alphaproteobacteria</taxon>
        <taxon>Emcibacterales</taxon>
        <taxon>Emcibacteraceae</taxon>
        <taxon>Emcibacter</taxon>
    </lineage>
</organism>
<comment type="caution">
    <text evidence="1">The sequence shown here is derived from an EMBL/GenBank/DDBJ whole genome shotgun (WGS) entry which is preliminary data.</text>
</comment>
<evidence type="ECO:0000313" key="2">
    <source>
        <dbReference type="Proteomes" id="UP000319148"/>
    </source>
</evidence>
<dbReference type="AlphaFoldDB" id="A0A501PBX7"/>
<dbReference type="PANTHER" id="PTHR37816">
    <property type="entry name" value="YALI0E33011P"/>
    <property type="match status" value="1"/>
</dbReference>
<accession>A0A501PBX7</accession>
<dbReference type="SUPFAM" id="SSF52540">
    <property type="entry name" value="P-loop containing nucleoside triphosphate hydrolases"/>
    <property type="match status" value="1"/>
</dbReference>
<sequence>MANIEISDLPQRRINVVGTSGTGKSTFAARLAERLGVPYLQMDTLYWKPDWTPSTDEEFFPRLEVALQQEQWVLDGNFTITNELKWSYARLVIWLDFPFLLVMWRATRRALSRAVSGEEVWPGSGNVETFSRLFSRESVLWWTLKTFYLNRRKYAALMQSPPYDHLQFVRLRSPKEAERFLEACSLQARGNDPKEAPLIQDS</sequence>
<gene>
    <name evidence="1" type="ORF">FIV46_15700</name>
</gene>
<dbReference type="Proteomes" id="UP000319148">
    <property type="component" value="Unassembled WGS sequence"/>
</dbReference>
<reference evidence="2" key="1">
    <citation type="submission" date="2019-06" db="EMBL/GenBank/DDBJ databases">
        <title>The complete genome of Emcibacter congregatus ZYLT.</title>
        <authorList>
            <person name="Zhao Z."/>
        </authorList>
    </citation>
    <scope>NUCLEOTIDE SEQUENCE [LARGE SCALE GENOMIC DNA]</scope>
    <source>
        <strain evidence="2">MCCC 1A06723</strain>
    </source>
</reference>
<dbReference type="Gene3D" id="3.40.50.300">
    <property type="entry name" value="P-loop containing nucleotide triphosphate hydrolases"/>
    <property type="match status" value="1"/>
</dbReference>
<dbReference type="OrthoDB" id="7210594at2"/>
<keyword evidence="1" id="KW-0418">Kinase</keyword>
<dbReference type="InterPro" id="IPR027417">
    <property type="entry name" value="P-loop_NTPase"/>
</dbReference>
<dbReference type="PANTHER" id="PTHR37816:SF1">
    <property type="entry name" value="TOXIN"/>
    <property type="match status" value="1"/>
</dbReference>
<keyword evidence="2" id="KW-1185">Reference proteome</keyword>
<keyword evidence="1" id="KW-0808">Transferase</keyword>